<organism evidence="7 8">
    <name type="scientific">Adineta ricciae</name>
    <name type="common">Rotifer</name>
    <dbReference type="NCBI Taxonomy" id="249248"/>
    <lineage>
        <taxon>Eukaryota</taxon>
        <taxon>Metazoa</taxon>
        <taxon>Spiralia</taxon>
        <taxon>Gnathifera</taxon>
        <taxon>Rotifera</taxon>
        <taxon>Eurotatoria</taxon>
        <taxon>Bdelloidea</taxon>
        <taxon>Adinetida</taxon>
        <taxon>Adinetidae</taxon>
        <taxon>Adineta</taxon>
    </lineage>
</organism>
<gene>
    <name evidence="7" type="ORF">EDS130_LOCUS4949</name>
</gene>
<protein>
    <recommendedName>
        <fullName evidence="6">Flavin-containing monooxygenase</fullName>
        <ecNumber evidence="6">1.-.-.-</ecNumber>
    </recommendedName>
</protein>
<proteinExistence type="inferred from homology"/>
<dbReference type="EMBL" id="CAJNOJ010000013">
    <property type="protein sequence ID" value="CAF0802929.1"/>
    <property type="molecule type" value="Genomic_DNA"/>
</dbReference>
<keyword evidence="2 6" id="KW-0285">Flavoprotein</keyword>
<accession>A0A813T1J4</accession>
<dbReference type="OrthoDB" id="66881at2759"/>
<dbReference type="InterPro" id="IPR050346">
    <property type="entry name" value="FMO-like"/>
</dbReference>
<keyword evidence="3 6" id="KW-0274">FAD</keyword>
<dbReference type="InterPro" id="IPR020946">
    <property type="entry name" value="Flavin_mOase-like"/>
</dbReference>
<comment type="caution">
    <text evidence="7">The sequence shown here is derived from an EMBL/GenBank/DDBJ whole genome shotgun (WGS) entry which is preliminary data.</text>
</comment>
<comment type="cofactor">
    <cofactor evidence="6">
        <name>FAD</name>
        <dbReference type="ChEBI" id="CHEBI:57692"/>
    </cofactor>
</comment>
<evidence type="ECO:0000256" key="3">
    <source>
        <dbReference type="ARBA" id="ARBA00022827"/>
    </source>
</evidence>
<evidence type="ECO:0000256" key="1">
    <source>
        <dbReference type="ARBA" id="ARBA00009183"/>
    </source>
</evidence>
<dbReference type="GO" id="GO:0004499">
    <property type="term" value="F:N,N-dimethylaniline monooxygenase activity"/>
    <property type="evidence" value="ECO:0007669"/>
    <property type="project" value="InterPro"/>
</dbReference>
<name>A0A813T1J4_ADIRI</name>
<keyword evidence="4" id="KW-0521">NADP</keyword>
<keyword evidence="5 6" id="KW-0560">Oxidoreductase</keyword>
<dbReference type="SUPFAM" id="SSF51905">
    <property type="entry name" value="FAD/NAD(P)-binding domain"/>
    <property type="match status" value="2"/>
</dbReference>
<dbReference type="GO" id="GO:0050661">
    <property type="term" value="F:NADP binding"/>
    <property type="evidence" value="ECO:0007669"/>
    <property type="project" value="InterPro"/>
</dbReference>
<dbReference type="InterPro" id="IPR000960">
    <property type="entry name" value="Flavin_mOase"/>
</dbReference>
<evidence type="ECO:0000256" key="5">
    <source>
        <dbReference type="ARBA" id="ARBA00023002"/>
    </source>
</evidence>
<dbReference type="PANTHER" id="PTHR23023">
    <property type="entry name" value="DIMETHYLANILINE MONOOXYGENASE"/>
    <property type="match status" value="1"/>
</dbReference>
<dbReference type="Pfam" id="PF00743">
    <property type="entry name" value="FMO-like"/>
    <property type="match status" value="1"/>
</dbReference>
<evidence type="ECO:0000256" key="2">
    <source>
        <dbReference type="ARBA" id="ARBA00022630"/>
    </source>
</evidence>
<dbReference type="GO" id="GO:0050660">
    <property type="term" value="F:flavin adenine dinucleotide binding"/>
    <property type="evidence" value="ECO:0007669"/>
    <property type="project" value="InterPro"/>
</dbReference>
<dbReference type="PRINTS" id="PR00370">
    <property type="entry name" value="FMOXYGENASE"/>
</dbReference>
<evidence type="ECO:0000256" key="4">
    <source>
        <dbReference type="ARBA" id="ARBA00022857"/>
    </source>
</evidence>
<comment type="similarity">
    <text evidence="1 6">Belongs to the FMO family.</text>
</comment>
<dbReference type="CDD" id="cd00385">
    <property type="entry name" value="Isoprenoid_Biosyn_C1"/>
    <property type="match status" value="1"/>
</dbReference>
<evidence type="ECO:0000313" key="7">
    <source>
        <dbReference type="EMBL" id="CAF0802929.1"/>
    </source>
</evidence>
<evidence type="ECO:0000256" key="6">
    <source>
        <dbReference type="RuleBase" id="RU361177"/>
    </source>
</evidence>
<dbReference type="Gene3D" id="3.50.50.60">
    <property type="entry name" value="FAD/NAD(P)-binding domain"/>
    <property type="match status" value="3"/>
</dbReference>
<reference evidence="7" key="1">
    <citation type="submission" date="2021-02" db="EMBL/GenBank/DDBJ databases">
        <authorList>
            <person name="Nowell W R."/>
        </authorList>
    </citation>
    <scope>NUCLEOTIDE SEQUENCE</scope>
</reference>
<sequence>MTDSEQSLLQSTENRIKHRVVVIGGGWSGLYALKYLLGEGLDAHLYENRSHIGGIWCFNENENVGGVYKTTHVTSSKTFLHASDFPIPKSYGEFPSHEEILGYLHSYADHFKLWPNIHLNSELIKIEPQWRLTFANQSQIIHCDYLVICSGQHQHANDPRDTHPFDQFTGTFSHSISYKHPYQEQFMNKRILVVGGGETGSDLAVELSATVAKRVYMSIREGQWFQARVLGQQPADIMYTMLMRLFGYYNNILVRCWKRMFFVPMWGSGGTGVPEWNPTVPFLHGFINKSREVVDFIALNRVIPKRGITSINQQLITFDKDETPVEIDHILLCTGYKWIHPFFSHSDIHDLYKLVFASGVNGTLAFVGTARPVFGSIPAMAELQARWVAAVFAGRCQLPSEKVMAQRRQAYWTRHARLYPHDHHRLRQLVNLFEYSDVIGDELGVRVSLFYLFFRHPSIWFRIYCRSPWSPFLFRIGRYSTAEEKLAYQRHLDCVPETDQTFHRFNDVMLGAWLITLFCLLISFTIVFLKGGKILVVIVNRHHKITLGNCFVIESNILGERERMDNTNDEVYFEYDTYEEFRQERLKLNYNNNQLVRRQTTRQQRARVRNMKFFAFYCTLLKKTFLRKKIQSKGFRLWNETLNVPAVKDESLYGIYQSMGRITSEFLQKGQRYDPTISHEELFKAGRTVWFMIAFQMQLNLPLVLTDSIFGYNMLYPYTDDLVDCNDITREAKKDFAKVFHDRLLFGESTYDPTSHFDGKQSDSTQLNLPTSLQPHASRVVKIFDMVKFIENDWKRGGEYEGVYMSLATIHESQMKSTLQHARTEDNYAPTMAQIEQVSAEKGGASLIAAGFLIEGRLTHAKLAYLEYLGFGLQLLDDLQDVREDMKNNHRTIFTQTLAEGQPLDAPTARLIQYCYCAPAYAKFSDDQRTVSDRKTGVTLAHYVRVSMMMFSVVLVLEAASRLKEYYSKDFYRELSSLSPLTFSDLKKVRVEETIWSIVRNQWF</sequence>
<evidence type="ECO:0000313" key="8">
    <source>
        <dbReference type="Proteomes" id="UP000663852"/>
    </source>
</evidence>
<dbReference type="AlphaFoldDB" id="A0A813T1J4"/>
<dbReference type="Proteomes" id="UP000663852">
    <property type="component" value="Unassembled WGS sequence"/>
</dbReference>
<keyword evidence="6" id="KW-0503">Monooxygenase</keyword>
<dbReference type="InterPro" id="IPR036188">
    <property type="entry name" value="FAD/NAD-bd_sf"/>
</dbReference>
<dbReference type="EC" id="1.-.-.-" evidence="6"/>